<keyword evidence="6" id="KW-0378">Hydrolase</keyword>
<dbReference type="Pfam" id="PF00227">
    <property type="entry name" value="Proteasome"/>
    <property type="match status" value="1"/>
</dbReference>
<gene>
    <name evidence="6" type="ORF">IMG5_006020</name>
</gene>
<comment type="similarity">
    <text evidence="4">Belongs to the peptidase T1A family.</text>
</comment>
<evidence type="ECO:0000313" key="7">
    <source>
        <dbReference type="Proteomes" id="UP000008983"/>
    </source>
</evidence>
<dbReference type="OrthoDB" id="431557at2759"/>
<dbReference type="Proteomes" id="UP000008983">
    <property type="component" value="Unassembled WGS sequence"/>
</dbReference>
<evidence type="ECO:0000256" key="2">
    <source>
        <dbReference type="ARBA" id="ARBA00022490"/>
    </source>
</evidence>
<reference evidence="6 7" key="1">
    <citation type="submission" date="2011-07" db="EMBL/GenBank/DDBJ databases">
        <authorList>
            <person name="Coyne R."/>
            <person name="Brami D."/>
            <person name="Johnson J."/>
            <person name="Hostetler J."/>
            <person name="Hannick L."/>
            <person name="Clark T."/>
            <person name="Cassidy-Hanley D."/>
            <person name="Inman J."/>
        </authorList>
    </citation>
    <scope>NUCLEOTIDE SEQUENCE [LARGE SCALE GENOMIC DNA]</scope>
    <source>
        <strain evidence="6 7">G5</strain>
    </source>
</reference>
<name>G0QJK2_ICHMU</name>
<evidence type="ECO:0000259" key="5">
    <source>
        <dbReference type="SMART" id="SM00948"/>
    </source>
</evidence>
<keyword evidence="7" id="KW-1185">Reference proteome</keyword>
<dbReference type="PANTHER" id="PTHR11599">
    <property type="entry name" value="PROTEASOME SUBUNIT ALPHA/BETA"/>
    <property type="match status" value="1"/>
</dbReference>
<proteinExistence type="inferred from homology"/>
<dbReference type="STRING" id="857967.G0QJK2"/>
<dbReference type="GO" id="GO:0019773">
    <property type="term" value="C:proteasome core complex, alpha-subunit complex"/>
    <property type="evidence" value="ECO:0007669"/>
    <property type="project" value="UniProtKB-UniRule"/>
</dbReference>
<dbReference type="eggNOG" id="KOG0183">
    <property type="taxonomic scope" value="Eukaryota"/>
</dbReference>
<evidence type="ECO:0000256" key="1">
    <source>
        <dbReference type="ARBA" id="ARBA00004496"/>
    </source>
</evidence>
<dbReference type="Pfam" id="PF10584">
    <property type="entry name" value="Proteasome_A_N"/>
    <property type="match status" value="1"/>
</dbReference>
<dbReference type="InParanoid" id="G0QJK2"/>
<feature type="domain" description="Proteasome alpha-type subunits" evidence="5">
    <location>
        <begin position="3"/>
        <end position="25"/>
    </location>
</feature>
<evidence type="ECO:0000256" key="4">
    <source>
        <dbReference type="PROSITE-ProRule" id="PRU00808"/>
    </source>
</evidence>
<dbReference type="InterPro" id="IPR029055">
    <property type="entry name" value="Ntn_hydrolases_N"/>
</dbReference>
<dbReference type="EC" id="3.4.25.1" evidence="6"/>
<dbReference type="Gene3D" id="3.60.20.10">
    <property type="entry name" value="Glutamine Phosphoribosylpyrophosphate, subunit 1, domain 1"/>
    <property type="match status" value="1"/>
</dbReference>
<keyword evidence="3 4" id="KW-0647">Proteasome</keyword>
<dbReference type="FunCoup" id="G0QJK2">
    <property type="interactions" value="334"/>
</dbReference>
<comment type="subcellular location">
    <subcellularLocation>
        <location evidence="1">Cytoplasm</location>
    </subcellularLocation>
</comment>
<dbReference type="GO" id="GO:0005737">
    <property type="term" value="C:cytoplasm"/>
    <property type="evidence" value="ECO:0007669"/>
    <property type="project" value="UniProtKB-SubCell"/>
</dbReference>
<dbReference type="InterPro" id="IPR050115">
    <property type="entry name" value="Proteasome_alpha"/>
</dbReference>
<evidence type="ECO:0000313" key="6">
    <source>
        <dbReference type="EMBL" id="EGR34603.1"/>
    </source>
</evidence>
<dbReference type="RefSeq" id="XP_004039907.1">
    <property type="nucleotide sequence ID" value="XM_004039859.1"/>
</dbReference>
<dbReference type="SMART" id="SM00948">
    <property type="entry name" value="Proteasome_A_N"/>
    <property type="match status" value="1"/>
</dbReference>
<dbReference type="SUPFAM" id="SSF56235">
    <property type="entry name" value="N-terminal nucleophile aminohydrolases (Ntn hydrolases)"/>
    <property type="match status" value="1"/>
</dbReference>
<dbReference type="FunFam" id="3.60.20.10:FF:000004">
    <property type="entry name" value="Proteasome subunit alpha type-4"/>
    <property type="match status" value="1"/>
</dbReference>
<sequence length="232" mass="25828">MSYDTAITVFGPGGNLFQVEYAMNAVKQGQTSVGVRGKDCIVIGVEKKSTTALQEPRTIRKVLRLDESTCIAFSGLTADARILSNIAKVECQSYRLNYDDRVPINYISRYIAGVQQKYTQKGGARPFGISTLVGGFDSKNQPRLYQTDPSGACTEWKADALGRSRSSVIEFLEKNYLNDQMNTDECLKLACKALLDVVESGSKNIELFVQKYNEFYQISEEEVESIVKNVNL</sequence>
<dbReference type="NCBIfam" id="NF003075">
    <property type="entry name" value="PRK03996.1"/>
    <property type="match status" value="1"/>
</dbReference>
<dbReference type="PROSITE" id="PS51475">
    <property type="entry name" value="PROTEASOME_ALPHA_2"/>
    <property type="match status" value="1"/>
</dbReference>
<dbReference type="GeneID" id="14910793"/>
<dbReference type="AlphaFoldDB" id="G0QJK2"/>
<dbReference type="GO" id="GO:0006511">
    <property type="term" value="P:ubiquitin-dependent protein catabolic process"/>
    <property type="evidence" value="ECO:0007669"/>
    <property type="project" value="InterPro"/>
</dbReference>
<accession>G0QJK2</accession>
<keyword evidence="2" id="KW-0963">Cytoplasm</keyword>
<evidence type="ECO:0000256" key="3">
    <source>
        <dbReference type="ARBA" id="ARBA00022942"/>
    </source>
</evidence>
<organism evidence="6 7">
    <name type="scientific">Ichthyophthirius multifiliis</name>
    <name type="common">White spot disease agent</name>
    <name type="synonym">Ich</name>
    <dbReference type="NCBI Taxonomy" id="5932"/>
    <lineage>
        <taxon>Eukaryota</taxon>
        <taxon>Sar</taxon>
        <taxon>Alveolata</taxon>
        <taxon>Ciliophora</taxon>
        <taxon>Intramacronucleata</taxon>
        <taxon>Oligohymenophorea</taxon>
        <taxon>Hymenostomatida</taxon>
        <taxon>Ophryoglenina</taxon>
        <taxon>Ichthyophthirius</taxon>
    </lineage>
</organism>
<dbReference type="GO" id="GO:0016787">
    <property type="term" value="F:hydrolase activity"/>
    <property type="evidence" value="ECO:0007669"/>
    <property type="project" value="UniProtKB-KW"/>
</dbReference>
<dbReference type="OMA" id="ICMLDHH"/>
<dbReference type="CDD" id="cd03755">
    <property type="entry name" value="proteasome_alpha_type_7"/>
    <property type="match status" value="1"/>
</dbReference>
<dbReference type="InterPro" id="IPR001353">
    <property type="entry name" value="Proteasome_sua/b"/>
</dbReference>
<protein>
    <submittedName>
        <fullName evidence="6">Proteasome alpha 7 subunit, putative</fullName>
        <ecNumber evidence="6">3.4.25.1</ecNumber>
    </submittedName>
</protein>
<dbReference type="InterPro" id="IPR000426">
    <property type="entry name" value="Proteasome_asu_N"/>
</dbReference>
<dbReference type="EMBL" id="GL983070">
    <property type="protein sequence ID" value="EGR34603.1"/>
    <property type="molecule type" value="Genomic_DNA"/>
</dbReference>
<dbReference type="InterPro" id="IPR023332">
    <property type="entry name" value="Proteasome_alpha-type"/>
</dbReference>